<proteinExistence type="predicted"/>
<keyword evidence="5" id="KW-1185">Reference proteome</keyword>
<dbReference type="PANTHER" id="PTHR20835:SF0">
    <property type="entry name" value="E3 UBIQUITIN-PROTEIN LIGASE PPP1R11"/>
    <property type="match status" value="1"/>
</dbReference>
<reference evidence="4 5" key="2">
    <citation type="submission" date="2018-11" db="EMBL/GenBank/DDBJ databases">
        <authorList>
            <consortium name="Pathogen Informatics"/>
        </authorList>
    </citation>
    <scope>NUCLEOTIDE SEQUENCE [LARGE SCALE GENOMIC DNA]</scope>
    <source>
        <strain evidence="4 5">Costa Rica</strain>
    </source>
</reference>
<protein>
    <recommendedName>
        <fullName evidence="1">E3 ubiquitin-protein ligase PPP1R11</fullName>
    </recommendedName>
    <alternativeName>
        <fullName evidence="2">Protein phosphatase 1 regulatory subunit 11</fullName>
    </alternativeName>
</protein>
<evidence type="ECO:0000313" key="4">
    <source>
        <dbReference type="EMBL" id="VDM62837.1"/>
    </source>
</evidence>
<organism evidence="6">
    <name type="scientific">Angiostrongylus costaricensis</name>
    <name type="common">Nematode worm</name>
    <dbReference type="NCBI Taxonomy" id="334426"/>
    <lineage>
        <taxon>Eukaryota</taxon>
        <taxon>Metazoa</taxon>
        <taxon>Ecdysozoa</taxon>
        <taxon>Nematoda</taxon>
        <taxon>Chromadorea</taxon>
        <taxon>Rhabditida</taxon>
        <taxon>Rhabditina</taxon>
        <taxon>Rhabditomorpha</taxon>
        <taxon>Strongyloidea</taxon>
        <taxon>Metastrongylidae</taxon>
        <taxon>Angiostrongylus</taxon>
    </lineage>
</organism>
<sequence length="247" mass="28035">MLFIKTTSLHISRTLNEAQAVEQGGFRQGFRCMDQTRAMFIVTESYQSFSTKEAVLYTNSSRLLSELQHKYTTFSSTLTIHKGKGVRQDDTISPKLFSPALQSIAKSLDWDNKGICIDVKFLPNLGFADDIVILLRSTSHQTTEESKTPRSHFLLCDRNKKRLQTELVLRLSREPERPHVNWTTETVDNENMGKKKSKCCCIYKKKKTWQDDSSSDDSECETGNCRGHVEKKKHGHEHPAGGGDMGS</sequence>
<evidence type="ECO:0000313" key="5">
    <source>
        <dbReference type="Proteomes" id="UP000267027"/>
    </source>
</evidence>
<accession>A0A158PLE4</accession>
<dbReference type="AlphaFoldDB" id="A0A158PLE4"/>
<dbReference type="GO" id="GO:0004865">
    <property type="term" value="F:protein serine/threonine phosphatase inhibitor activity"/>
    <property type="evidence" value="ECO:0007669"/>
    <property type="project" value="InterPro"/>
</dbReference>
<evidence type="ECO:0000256" key="1">
    <source>
        <dbReference type="ARBA" id="ARBA00021994"/>
    </source>
</evidence>
<dbReference type="Pfam" id="PF07491">
    <property type="entry name" value="PPI_Ypi1"/>
    <property type="match status" value="1"/>
</dbReference>
<dbReference type="WBParaSite" id="ACOC_0001125101-mRNA-1">
    <property type="protein sequence ID" value="ACOC_0001125101-mRNA-1"/>
    <property type="gene ID" value="ACOC_0001125101"/>
</dbReference>
<evidence type="ECO:0000256" key="3">
    <source>
        <dbReference type="SAM" id="MobiDB-lite"/>
    </source>
</evidence>
<dbReference type="Proteomes" id="UP000267027">
    <property type="component" value="Unassembled WGS sequence"/>
</dbReference>
<dbReference type="OrthoDB" id="307488at2759"/>
<dbReference type="GO" id="GO:0008157">
    <property type="term" value="F:protein phosphatase 1 binding"/>
    <property type="evidence" value="ECO:0007669"/>
    <property type="project" value="TreeGrafter"/>
</dbReference>
<name>A0A158PLE4_ANGCS</name>
<dbReference type="GO" id="GO:0005634">
    <property type="term" value="C:nucleus"/>
    <property type="evidence" value="ECO:0007669"/>
    <property type="project" value="TreeGrafter"/>
</dbReference>
<feature type="region of interest" description="Disordered" evidence="3">
    <location>
        <begin position="207"/>
        <end position="247"/>
    </location>
</feature>
<reference evidence="6" key="1">
    <citation type="submission" date="2016-04" db="UniProtKB">
        <authorList>
            <consortium name="WormBaseParasite"/>
        </authorList>
    </citation>
    <scope>IDENTIFICATION</scope>
</reference>
<dbReference type="EMBL" id="UYYA01004649">
    <property type="protein sequence ID" value="VDM62837.1"/>
    <property type="molecule type" value="Genomic_DNA"/>
</dbReference>
<evidence type="ECO:0000313" key="6">
    <source>
        <dbReference type="WBParaSite" id="ACOC_0001125101-mRNA-1"/>
    </source>
</evidence>
<dbReference type="PANTHER" id="PTHR20835">
    <property type="entry name" value="E3 UBIQUITIN-PROTEIN LIGASE PPP1R11-RELATED"/>
    <property type="match status" value="1"/>
</dbReference>
<dbReference type="STRING" id="334426.A0A158PLE4"/>
<gene>
    <name evidence="4" type="ORF">ACOC_LOCUS11252</name>
</gene>
<evidence type="ECO:0000256" key="2">
    <source>
        <dbReference type="ARBA" id="ARBA00031039"/>
    </source>
</evidence>
<dbReference type="InterPro" id="IPR011107">
    <property type="entry name" value="PPI_Ypi1"/>
</dbReference>